<comment type="caution">
    <text evidence="2">The sequence shown here is derived from an EMBL/GenBank/DDBJ whole genome shotgun (WGS) entry which is preliminary data.</text>
</comment>
<accession>A0ABR1CKT8</accession>
<dbReference type="Proteomes" id="UP001303046">
    <property type="component" value="Unassembled WGS sequence"/>
</dbReference>
<feature type="region of interest" description="Disordered" evidence="1">
    <location>
        <begin position="48"/>
        <end position="153"/>
    </location>
</feature>
<evidence type="ECO:0000256" key="1">
    <source>
        <dbReference type="SAM" id="MobiDB-lite"/>
    </source>
</evidence>
<proteinExistence type="predicted"/>
<dbReference type="EMBL" id="JAVFWL010000002">
    <property type="protein sequence ID" value="KAK6738198.1"/>
    <property type="molecule type" value="Genomic_DNA"/>
</dbReference>
<feature type="compositionally biased region" description="Basic residues" evidence="1">
    <location>
        <begin position="138"/>
        <end position="153"/>
    </location>
</feature>
<name>A0ABR1CKT8_NECAM</name>
<evidence type="ECO:0000313" key="2">
    <source>
        <dbReference type="EMBL" id="KAK6738198.1"/>
    </source>
</evidence>
<gene>
    <name evidence="2" type="primary">Necator_chrII.g8151</name>
    <name evidence="2" type="ORF">RB195_020357</name>
</gene>
<keyword evidence="3" id="KW-1185">Reference proteome</keyword>
<organism evidence="2 3">
    <name type="scientific">Necator americanus</name>
    <name type="common">Human hookworm</name>
    <dbReference type="NCBI Taxonomy" id="51031"/>
    <lineage>
        <taxon>Eukaryota</taxon>
        <taxon>Metazoa</taxon>
        <taxon>Ecdysozoa</taxon>
        <taxon>Nematoda</taxon>
        <taxon>Chromadorea</taxon>
        <taxon>Rhabditida</taxon>
        <taxon>Rhabditina</taxon>
        <taxon>Rhabditomorpha</taxon>
        <taxon>Strongyloidea</taxon>
        <taxon>Ancylostomatidae</taxon>
        <taxon>Bunostominae</taxon>
        <taxon>Necator</taxon>
    </lineage>
</organism>
<evidence type="ECO:0000313" key="3">
    <source>
        <dbReference type="Proteomes" id="UP001303046"/>
    </source>
</evidence>
<feature type="compositionally biased region" description="Basic and acidic residues" evidence="1">
    <location>
        <begin position="1"/>
        <end position="12"/>
    </location>
</feature>
<feature type="compositionally biased region" description="Basic and acidic residues" evidence="1">
    <location>
        <begin position="126"/>
        <end position="136"/>
    </location>
</feature>
<protein>
    <submittedName>
        <fullName evidence="2">Uncharacterized protein</fullName>
    </submittedName>
</protein>
<reference evidence="2 3" key="1">
    <citation type="submission" date="2023-08" db="EMBL/GenBank/DDBJ databases">
        <title>A Necator americanus chromosomal reference genome.</title>
        <authorList>
            <person name="Ilik V."/>
            <person name="Petrzelkova K.J."/>
            <person name="Pardy F."/>
            <person name="Fuh T."/>
            <person name="Niatou-Singa F.S."/>
            <person name="Gouil Q."/>
            <person name="Baker L."/>
            <person name="Ritchie M.E."/>
            <person name="Jex A.R."/>
            <person name="Gazzola D."/>
            <person name="Li H."/>
            <person name="Toshio Fujiwara R."/>
            <person name="Zhan B."/>
            <person name="Aroian R.V."/>
            <person name="Pafco B."/>
            <person name="Schwarz E.M."/>
        </authorList>
    </citation>
    <scope>NUCLEOTIDE SEQUENCE [LARGE SCALE GENOMIC DNA]</scope>
    <source>
        <strain evidence="2 3">Aroian</strain>
        <tissue evidence="2">Whole animal</tissue>
    </source>
</reference>
<feature type="compositionally biased region" description="Basic and acidic residues" evidence="1">
    <location>
        <begin position="105"/>
        <end position="114"/>
    </location>
</feature>
<sequence length="153" mass="17682">MTSYFQKERIPDQGDPTVHPKKGPRGPEHRPICASMLYKVFTKIIPHQSGCDEPSLKNKRIPPRVQLEPHQTMSRVRGRRDTAPSTSSQKALQQNTNVSAVDQVWTRRMEDIPKRCTTISHRPHQPMKETQGDTYRRSVPRIKKKSHPKKDNV</sequence>
<feature type="compositionally biased region" description="Polar residues" evidence="1">
    <location>
        <begin position="83"/>
        <end position="100"/>
    </location>
</feature>
<feature type="region of interest" description="Disordered" evidence="1">
    <location>
        <begin position="1"/>
        <end position="30"/>
    </location>
</feature>